<dbReference type="GO" id="GO:0006355">
    <property type="term" value="P:regulation of DNA-templated transcription"/>
    <property type="evidence" value="ECO:0007669"/>
    <property type="project" value="InterPro"/>
</dbReference>
<dbReference type="PROSITE" id="PS50110">
    <property type="entry name" value="RESPONSE_REGULATORY"/>
    <property type="match status" value="1"/>
</dbReference>
<evidence type="ECO:0000256" key="1">
    <source>
        <dbReference type="ARBA" id="ARBA00022553"/>
    </source>
</evidence>
<dbReference type="GO" id="GO:0000156">
    <property type="term" value="F:phosphorelay response regulator activity"/>
    <property type="evidence" value="ECO:0007669"/>
    <property type="project" value="TreeGrafter"/>
</dbReference>
<dbReference type="SMART" id="SM00448">
    <property type="entry name" value="REC"/>
    <property type="match status" value="1"/>
</dbReference>
<dbReference type="AlphaFoldDB" id="A0A1M6J3L2"/>
<evidence type="ECO:0000259" key="9">
    <source>
        <dbReference type="PROSITE" id="PS51755"/>
    </source>
</evidence>
<evidence type="ECO:0000313" key="11">
    <source>
        <dbReference type="Proteomes" id="UP000183994"/>
    </source>
</evidence>
<dbReference type="InterPro" id="IPR016032">
    <property type="entry name" value="Sig_transdc_resp-reg_C-effctor"/>
</dbReference>
<dbReference type="InterPro" id="IPR001789">
    <property type="entry name" value="Sig_transdc_resp-reg_receiver"/>
</dbReference>
<keyword evidence="2" id="KW-0902">Two-component regulatory system</keyword>
<evidence type="ECO:0000256" key="6">
    <source>
        <dbReference type="PROSITE-ProRule" id="PRU00169"/>
    </source>
</evidence>
<dbReference type="InterPro" id="IPR001867">
    <property type="entry name" value="OmpR/PhoB-type_DNA-bd"/>
</dbReference>
<reference evidence="11" key="1">
    <citation type="submission" date="2016-11" db="EMBL/GenBank/DDBJ databases">
        <authorList>
            <person name="Varghese N."/>
            <person name="Submissions S."/>
        </authorList>
    </citation>
    <scope>NUCLEOTIDE SEQUENCE [LARGE SCALE GENOMIC DNA]</scope>
    <source>
        <strain evidence="11">DSM 16219</strain>
    </source>
</reference>
<dbReference type="InterPro" id="IPR039420">
    <property type="entry name" value="WalR-like"/>
</dbReference>
<evidence type="ECO:0000256" key="7">
    <source>
        <dbReference type="PROSITE-ProRule" id="PRU01091"/>
    </source>
</evidence>
<organism evidence="10 11">
    <name type="scientific">Desulfatibacillum alkenivorans DSM 16219</name>
    <dbReference type="NCBI Taxonomy" id="1121393"/>
    <lineage>
        <taxon>Bacteria</taxon>
        <taxon>Pseudomonadati</taxon>
        <taxon>Thermodesulfobacteriota</taxon>
        <taxon>Desulfobacteria</taxon>
        <taxon>Desulfobacterales</taxon>
        <taxon>Desulfatibacillaceae</taxon>
        <taxon>Desulfatibacillum</taxon>
    </lineage>
</organism>
<dbReference type="FunFam" id="3.40.50.2300:FF:000001">
    <property type="entry name" value="DNA-binding response regulator PhoB"/>
    <property type="match status" value="1"/>
</dbReference>
<evidence type="ECO:0000256" key="2">
    <source>
        <dbReference type="ARBA" id="ARBA00023012"/>
    </source>
</evidence>
<feature type="domain" description="OmpR/PhoB-type" evidence="9">
    <location>
        <begin position="137"/>
        <end position="234"/>
    </location>
</feature>
<dbReference type="SUPFAM" id="SSF52172">
    <property type="entry name" value="CheY-like"/>
    <property type="match status" value="1"/>
</dbReference>
<keyword evidence="3" id="KW-0805">Transcription regulation</keyword>
<dbReference type="Gene3D" id="3.40.50.2300">
    <property type="match status" value="1"/>
</dbReference>
<dbReference type="STRING" id="1121393.SAMN02745216_01612"/>
<keyword evidence="11" id="KW-1185">Reference proteome</keyword>
<dbReference type="PANTHER" id="PTHR48111:SF59">
    <property type="entry name" value="TRANSCRIPTIONAL REGULATORY PROTEIN BAER"/>
    <property type="match status" value="1"/>
</dbReference>
<keyword evidence="5" id="KW-0804">Transcription</keyword>
<dbReference type="RefSeq" id="WP_073474762.1">
    <property type="nucleotide sequence ID" value="NZ_FQZU01000007.1"/>
</dbReference>
<dbReference type="GO" id="GO:0000976">
    <property type="term" value="F:transcription cis-regulatory region binding"/>
    <property type="evidence" value="ECO:0007669"/>
    <property type="project" value="TreeGrafter"/>
</dbReference>
<feature type="domain" description="Response regulatory" evidence="8">
    <location>
        <begin position="6"/>
        <end position="119"/>
    </location>
</feature>
<keyword evidence="1 6" id="KW-0597">Phosphoprotein</keyword>
<gene>
    <name evidence="10" type="ORF">SAMN02745216_01612</name>
</gene>
<keyword evidence="4 7" id="KW-0238">DNA-binding</keyword>
<dbReference type="Pfam" id="PF00486">
    <property type="entry name" value="Trans_reg_C"/>
    <property type="match status" value="1"/>
</dbReference>
<feature type="modified residue" description="4-aspartylphosphate" evidence="6">
    <location>
        <position position="55"/>
    </location>
</feature>
<dbReference type="OrthoDB" id="368799at2"/>
<dbReference type="Pfam" id="PF00072">
    <property type="entry name" value="Response_reg"/>
    <property type="match status" value="1"/>
</dbReference>
<dbReference type="Gene3D" id="1.10.10.10">
    <property type="entry name" value="Winged helix-like DNA-binding domain superfamily/Winged helix DNA-binding domain"/>
    <property type="match status" value="1"/>
</dbReference>
<sequence length="236" mass="26400">MVKAPTIMVVDDDAHIREVVGFALKKEGFQTIQAKDGLQAVEMFAEAAPDLVILDILMPEMDGTEVCKKIRGDSDVPIIFLSSKDDEIDRILGLELGGDDYVTKPFSPRELIARVKARLRRRLTEAKPAVSLQEKLGAILEKGRLRLDVDARIVSWDSVRVELTHREFRILQTLMGYPEKIFTREELIDGAYGRDHFVSDRTIDSHIKSVRKKLAAVGGEAIRTAHGVGYQLGECT</sequence>
<dbReference type="PANTHER" id="PTHR48111">
    <property type="entry name" value="REGULATOR OF RPOS"/>
    <property type="match status" value="1"/>
</dbReference>
<accession>A0A1M6J3L2</accession>
<dbReference type="GO" id="GO:0032993">
    <property type="term" value="C:protein-DNA complex"/>
    <property type="evidence" value="ECO:0007669"/>
    <property type="project" value="TreeGrafter"/>
</dbReference>
<protein>
    <submittedName>
        <fullName evidence="10">Two-component system, OmpR family, response regulator</fullName>
    </submittedName>
</protein>
<dbReference type="GO" id="GO:0005829">
    <property type="term" value="C:cytosol"/>
    <property type="evidence" value="ECO:0007669"/>
    <property type="project" value="TreeGrafter"/>
</dbReference>
<feature type="DNA-binding region" description="OmpR/PhoB-type" evidence="7">
    <location>
        <begin position="137"/>
        <end position="234"/>
    </location>
</feature>
<evidence type="ECO:0000256" key="4">
    <source>
        <dbReference type="ARBA" id="ARBA00023125"/>
    </source>
</evidence>
<dbReference type="PROSITE" id="PS51755">
    <property type="entry name" value="OMPR_PHOB"/>
    <property type="match status" value="1"/>
</dbReference>
<evidence type="ECO:0000259" key="8">
    <source>
        <dbReference type="PROSITE" id="PS50110"/>
    </source>
</evidence>
<evidence type="ECO:0000256" key="3">
    <source>
        <dbReference type="ARBA" id="ARBA00023015"/>
    </source>
</evidence>
<dbReference type="EMBL" id="FQZU01000007">
    <property type="protein sequence ID" value="SHJ41252.1"/>
    <property type="molecule type" value="Genomic_DNA"/>
</dbReference>
<dbReference type="InterPro" id="IPR011006">
    <property type="entry name" value="CheY-like_superfamily"/>
</dbReference>
<dbReference type="SMART" id="SM00862">
    <property type="entry name" value="Trans_reg_C"/>
    <property type="match status" value="1"/>
</dbReference>
<name>A0A1M6J3L2_9BACT</name>
<dbReference type="CDD" id="cd00383">
    <property type="entry name" value="trans_reg_C"/>
    <property type="match status" value="1"/>
</dbReference>
<evidence type="ECO:0000256" key="5">
    <source>
        <dbReference type="ARBA" id="ARBA00023163"/>
    </source>
</evidence>
<proteinExistence type="predicted"/>
<evidence type="ECO:0000313" key="10">
    <source>
        <dbReference type="EMBL" id="SHJ41252.1"/>
    </source>
</evidence>
<dbReference type="Gene3D" id="6.10.250.690">
    <property type="match status" value="1"/>
</dbReference>
<dbReference type="Proteomes" id="UP000183994">
    <property type="component" value="Unassembled WGS sequence"/>
</dbReference>
<dbReference type="SUPFAM" id="SSF46894">
    <property type="entry name" value="C-terminal effector domain of the bipartite response regulators"/>
    <property type="match status" value="1"/>
</dbReference>
<dbReference type="InterPro" id="IPR036388">
    <property type="entry name" value="WH-like_DNA-bd_sf"/>
</dbReference>